<dbReference type="EMBL" id="QZVS01000050">
    <property type="protein sequence ID" value="RJT91204.1"/>
    <property type="molecule type" value="Genomic_DNA"/>
</dbReference>
<dbReference type="AlphaFoldDB" id="A0A3A5N1R6"/>
<gene>
    <name evidence="2" type="ORF">D6T64_02195</name>
</gene>
<keyword evidence="1" id="KW-1133">Transmembrane helix</keyword>
<feature type="transmembrane region" description="Helical" evidence="1">
    <location>
        <begin position="169"/>
        <end position="191"/>
    </location>
</feature>
<feature type="transmembrane region" description="Helical" evidence="1">
    <location>
        <begin position="81"/>
        <end position="106"/>
    </location>
</feature>
<dbReference type="RefSeq" id="WP_119971029.1">
    <property type="nucleotide sequence ID" value="NZ_QZVS01000050.1"/>
</dbReference>
<evidence type="ECO:0000313" key="2">
    <source>
        <dbReference type="EMBL" id="RJT91204.1"/>
    </source>
</evidence>
<feature type="transmembrane region" description="Helical" evidence="1">
    <location>
        <begin position="118"/>
        <end position="143"/>
    </location>
</feature>
<keyword evidence="1" id="KW-0472">Membrane</keyword>
<reference evidence="2 3" key="1">
    <citation type="submission" date="2018-09" db="EMBL/GenBank/DDBJ databases">
        <title>Novel species of Cryobacterium.</title>
        <authorList>
            <person name="Liu Q."/>
            <person name="Xin Y.-H."/>
        </authorList>
    </citation>
    <scope>NUCLEOTIDE SEQUENCE [LARGE SCALE GENOMIC DNA]</scope>
    <source>
        <strain evidence="2 3">Hh39</strain>
    </source>
</reference>
<evidence type="ECO:0000256" key="1">
    <source>
        <dbReference type="SAM" id="Phobius"/>
    </source>
</evidence>
<sequence>MSIMSIAAIGYAAFQICIILADMIDRIAHRATGIALTWNPGILLPQPASVTYSGAPFVVPGSTAHVTDITAMVKDLPVAAIVLQSIGDLVSVLTIAGIAVCILILVRRVAAGTPFAPASIRTLVTLAIVVLIGFESATVLHGVSAMSVPSIMFVSPESPDGTYWPPPEAIPLFVLWPVYISAALVALAAVFRAGAGYQADRSGLV</sequence>
<keyword evidence="3" id="KW-1185">Reference proteome</keyword>
<comment type="caution">
    <text evidence="2">The sequence shown here is derived from an EMBL/GenBank/DDBJ whole genome shotgun (WGS) entry which is preliminary data.</text>
</comment>
<accession>A0A3A5N1R6</accession>
<dbReference type="Proteomes" id="UP000272015">
    <property type="component" value="Unassembled WGS sequence"/>
</dbReference>
<name>A0A3A5N1R6_9MICO</name>
<protein>
    <recommendedName>
        <fullName evidence="4">DUF2975 domain-containing protein</fullName>
    </recommendedName>
</protein>
<evidence type="ECO:0000313" key="3">
    <source>
        <dbReference type="Proteomes" id="UP000272015"/>
    </source>
</evidence>
<keyword evidence="1" id="KW-0812">Transmembrane</keyword>
<proteinExistence type="predicted"/>
<organism evidence="2 3">
    <name type="scientific">Cryobacterium melibiosiphilum</name>
    <dbReference type="NCBI Taxonomy" id="995039"/>
    <lineage>
        <taxon>Bacteria</taxon>
        <taxon>Bacillati</taxon>
        <taxon>Actinomycetota</taxon>
        <taxon>Actinomycetes</taxon>
        <taxon>Micrococcales</taxon>
        <taxon>Microbacteriaceae</taxon>
        <taxon>Cryobacterium</taxon>
    </lineage>
</organism>
<evidence type="ECO:0008006" key="4">
    <source>
        <dbReference type="Google" id="ProtNLM"/>
    </source>
</evidence>